<reference evidence="3" key="1">
    <citation type="submission" date="2022-11" db="UniProtKB">
        <authorList>
            <consortium name="WormBaseParasite"/>
        </authorList>
    </citation>
    <scope>IDENTIFICATION</scope>
</reference>
<dbReference type="WBParaSite" id="ACRNAN_scaffold6511.g7766.t1">
    <property type="protein sequence ID" value="ACRNAN_scaffold6511.g7766.t1"/>
    <property type="gene ID" value="ACRNAN_scaffold6511.g7766"/>
</dbReference>
<feature type="transmembrane region" description="Helical" evidence="1">
    <location>
        <begin position="127"/>
        <end position="150"/>
    </location>
</feature>
<feature type="transmembrane region" description="Helical" evidence="1">
    <location>
        <begin position="180"/>
        <end position="200"/>
    </location>
</feature>
<keyword evidence="1" id="KW-0812">Transmembrane</keyword>
<dbReference type="AlphaFoldDB" id="A0A914EAT9"/>
<evidence type="ECO:0000256" key="1">
    <source>
        <dbReference type="SAM" id="Phobius"/>
    </source>
</evidence>
<evidence type="ECO:0000313" key="2">
    <source>
        <dbReference type="Proteomes" id="UP000887540"/>
    </source>
</evidence>
<evidence type="ECO:0000313" key="3">
    <source>
        <dbReference type="WBParaSite" id="ACRNAN_scaffold6511.g7766.t1"/>
    </source>
</evidence>
<dbReference type="Proteomes" id="UP000887540">
    <property type="component" value="Unplaced"/>
</dbReference>
<feature type="transmembrane region" description="Helical" evidence="1">
    <location>
        <begin position="92"/>
        <end position="115"/>
    </location>
</feature>
<keyword evidence="2" id="KW-1185">Reference proteome</keyword>
<accession>A0A914EAT9</accession>
<keyword evidence="1" id="KW-0472">Membrane</keyword>
<organism evidence="2 3">
    <name type="scientific">Acrobeloides nanus</name>
    <dbReference type="NCBI Taxonomy" id="290746"/>
    <lineage>
        <taxon>Eukaryota</taxon>
        <taxon>Metazoa</taxon>
        <taxon>Ecdysozoa</taxon>
        <taxon>Nematoda</taxon>
        <taxon>Chromadorea</taxon>
        <taxon>Rhabditida</taxon>
        <taxon>Tylenchina</taxon>
        <taxon>Cephalobomorpha</taxon>
        <taxon>Cephaloboidea</taxon>
        <taxon>Cephalobidae</taxon>
        <taxon>Acrobeloides</taxon>
    </lineage>
</organism>
<protein>
    <submittedName>
        <fullName evidence="3">MARVEL domain-containing protein</fullName>
    </submittedName>
</protein>
<sequence length="282" mass="32636">MKERNNNRLFFKIKSLRMGYVIFFFPSNNDDRRRRAQEHLANPEDPYYKFCCMDILKVAPVVNMVGFLLTILITISSIIFVVKSTERYDQNAILIIALFLAYPLLTSVPFLRLFIAAQKKNYGVPEYWSLIQMVVFADCCIAGFLLTTFYGEECKYNEYRDALHCNNIDMDLPLKLTTEVQIFCTIIGVLYILLAIFRFYSLHLQLKIRKYYTHVITGQYAAPLASDSPPVYQPVIEYKLHDQLPTTVQTNSSKIARNGGFGYIYGDMNPNELLSKLYGEKP</sequence>
<keyword evidence="1" id="KW-1133">Transmembrane helix</keyword>
<proteinExistence type="predicted"/>
<name>A0A914EAT9_9BILA</name>
<feature type="transmembrane region" description="Helical" evidence="1">
    <location>
        <begin position="58"/>
        <end position="80"/>
    </location>
</feature>